<feature type="chain" id="PRO_5032403655" evidence="1">
    <location>
        <begin position="21"/>
        <end position="292"/>
    </location>
</feature>
<organism evidence="2 3">
    <name type="scientific">Chitinophaga varians</name>
    <dbReference type="NCBI Taxonomy" id="2202339"/>
    <lineage>
        <taxon>Bacteria</taxon>
        <taxon>Pseudomonadati</taxon>
        <taxon>Bacteroidota</taxon>
        <taxon>Chitinophagia</taxon>
        <taxon>Chitinophagales</taxon>
        <taxon>Chitinophagaceae</taxon>
        <taxon>Chitinophaga</taxon>
    </lineage>
</organism>
<dbReference type="Proteomes" id="UP000570474">
    <property type="component" value="Unassembled WGS sequence"/>
</dbReference>
<sequence length="292" mass="32170">MRYALILTLLAGLCHTSVQAQTDTARVPADTAQTEAPKKTTFTLGALYANNANYYGQTAATPLPYVAASGVLQFPFGLYFSGTAYRLLHDSANTVSATSATAGFNFPIGKKLTATIAYSHTFYPGSSQFLQAANPDNASAELKYRYWMTTGIQADYAFGKQEDLFITFNTEKQITLGSIMKNKDVITLTPALDIVAGTQRFYQSYVQEKYLQLSKMGLPLPLLPGVPVGRQTVTEEASRFDLLSYNLKVPLAYNRAHYMVEVEYQLSLLSDKALTGAGETHSFVNCSFYYQF</sequence>
<dbReference type="EMBL" id="JABAIA010000002">
    <property type="protein sequence ID" value="NLR66811.1"/>
    <property type="molecule type" value="Genomic_DNA"/>
</dbReference>
<evidence type="ECO:0000313" key="2">
    <source>
        <dbReference type="EMBL" id="NLR66811.1"/>
    </source>
</evidence>
<keyword evidence="1" id="KW-0732">Signal</keyword>
<name>A0A847S5F6_9BACT</name>
<dbReference type="AlphaFoldDB" id="A0A847S5F6"/>
<evidence type="ECO:0000256" key="1">
    <source>
        <dbReference type="SAM" id="SignalP"/>
    </source>
</evidence>
<keyword evidence="3" id="KW-1185">Reference proteome</keyword>
<comment type="caution">
    <text evidence="2">The sequence shown here is derived from an EMBL/GenBank/DDBJ whole genome shotgun (WGS) entry which is preliminary data.</text>
</comment>
<dbReference type="RefSeq" id="WP_168872715.1">
    <property type="nucleotide sequence ID" value="NZ_JABAIA010000002.1"/>
</dbReference>
<accession>A0A847S5F6</accession>
<gene>
    <name evidence="2" type="ORF">HGH92_21055</name>
</gene>
<reference evidence="2 3" key="1">
    <citation type="submission" date="2020-04" db="EMBL/GenBank/DDBJ databases">
        <authorList>
            <person name="Yin C."/>
        </authorList>
    </citation>
    <scope>NUCLEOTIDE SEQUENCE [LARGE SCALE GENOMIC DNA]</scope>
    <source>
        <strain evidence="2 3">Ae27</strain>
    </source>
</reference>
<feature type="signal peptide" evidence="1">
    <location>
        <begin position="1"/>
        <end position="20"/>
    </location>
</feature>
<evidence type="ECO:0000313" key="3">
    <source>
        <dbReference type="Proteomes" id="UP000570474"/>
    </source>
</evidence>
<protein>
    <submittedName>
        <fullName evidence="2">Uncharacterized protein</fullName>
    </submittedName>
</protein>
<proteinExistence type="predicted"/>